<feature type="signal peptide" evidence="8">
    <location>
        <begin position="1"/>
        <end position="23"/>
    </location>
</feature>
<feature type="chain" id="PRO_5022047981" evidence="8">
    <location>
        <begin position="24"/>
        <end position="526"/>
    </location>
</feature>
<reference evidence="9 10" key="1">
    <citation type="submission" date="2019-07" db="EMBL/GenBank/DDBJ databases">
        <title>Genome sequencing of lignin-degrading bacterial isolates.</title>
        <authorList>
            <person name="Gladden J."/>
        </authorList>
    </citation>
    <scope>NUCLEOTIDE SEQUENCE [LARGE SCALE GENOMIC DNA]</scope>
    <source>
        <strain evidence="9 10">J19</strain>
    </source>
</reference>
<keyword evidence="5" id="KW-0378">Hydrolase</keyword>
<dbReference type="GO" id="GO:0052689">
    <property type="term" value="F:carboxylic ester hydrolase activity"/>
    <property type="evidence" value="ECO:0007669"/>
    <property type="project" value="UniProtKB-KW"/>
</dbReference>
<dbReference type="Proteomes" id="UP000321583">
    <property type="component" value="Unassembled WGS sequence"/>
</dbReference>
<evidence type="ECO:0000256" key="8">
    <source>
        <dbReference type="SAM" id="SignalP"/>
    </source>
</evidence>
<organism evidence="9 10">
    <name type="scientific">Pseudoxanthomonas taiwanensis J19</name>
    <dbReference type="NCBI Taxonomy" id="935569"/>
    <lineage>
        <taxon>Bacteria</taxon>
        <taxon>Pseudomonadati</taxon>
        <taxon>Pseudomonadota</taxon>
        <taxon>Gammaproteobacteria</taxon>
        <taxon>Lysobacterales</taxon>
        <taxon>Lysobacteraceae</taxon>
        <taxon>Pseudoxanthomonas</taxon>
    </lineage>
</organism>
<evidence type="ECO:0000313" key="9">
    <source>
        <dbReference type="EMBL" id="TWH16822.1"/>
    </source>
</evidence>
<dbReference type="AlphaFoldDB" id="A0A562E413"/>
<dbReference type="Gene3D" id="3.40.50.1820">
    <property type="entry name" value="alpha/beta hydrolase"/>
    <property type="match status" value="1"/>
</dbReference>
<evidence type="ECO:0000256" key="3">
    <source>
        <dbReference type="ARBA" id="ARBA00022723"/>
    </source>
</evidence>
<keyword evidence="3" id="KW-0479">Metal-binding</keyword>
<evidence type="ECO:0000256" key="6">
    <source>
        <dbReference type="ARBA" id="ARBA00022837"/>
    </source>
</evidence>
<dbReference type="InterPro" id="IPR011118">
    <property type="entry name" value="Tannase/feruloyl_esterase"/>
</dbReference>
<keyword evidence="2" id="KW-0719">Serine esterase</keyword>
<dbReference type="PANTHER" id="PTHR33938">
    <property type="entry name" value="FERULOYL ESTERASE B-RELATED"/>
    <property type="match status" value="1"/>
</dbReference>
<proteinExistence type="inferred from homology"/>
<dbReference type="InterPro" id="IPR029058">
    <property type="entry name" value="AB_hydrolase_fold"/>
</dbReference>
<keyword evidence="6" id="KW-0106">Calcium</keyword>
<evidence type="ECO:0000313" key="10">
    <source>
        <dbReference type="Proteomes" id="UP000321583"/>
    </source>
</evidence>
<gene>
    <name evidence="9" type="ORF">L613_001100000110</name>
</gene>
<name>A0A562E413_9GAMM</name>
<comment type="similarity">
    <text evidence="1">Belongs to the tannase family.</text>
</comment>
<evidence type="ECO:0000256" key="1">
    <source>
        <dbReference type="ARBA" id="ARBA00006249"/>
    </source>
</evidence>
<accession>A0A562E413</accession>
<keyword evidence="10" id="KW-1185">Reference proteome</keyword>
<sequence>MRMTGAALLGLVLLGGVAGEALAAGKGADACQALVGFTDARLRLEVTAAERVPAAPPGTVRAQPYLPPVAVPLPAHCKVSGRINDRTGADGVRYGIGFELALPEGWNGRFLFQGGGGLNGSIAPALGTTAAGDAPALARGFAVVSTDSGHKGEGFDASFMRDQRAALDFAHASVGTTAQAALLLVERYYGKAPHHSYMAGCSTGGRETMLATQRYPELFDGVIAVAPAMRTGFSNLALAHARSRFMQAAPRDAQGKPQLARTYSAADKALVLKELLAQCDALDGLADGVIENVLACRFEPKRLQCKAGKQDGCLSAAQVAVLEEAFKAPRDAAGAPLYVDYPYDTGIVYEGPGIPGFLPAEGPDILAAVMPPAEGFDADAQARRVRADAVQMLTDTDTWTNLGGFLGRGGKAMYVHGVSDPWFSAWDTLDYFRRAEAANGAQAWNDAARFYFVPGMGHCGGGTARDQFDLLTPLVEWVEQGRAPGRVLARGAALPGERPLCPYPTHAHYQGGDPAHPDSYICQTGD</sequence>
<evidence type="ECO:0000256" key="7">
    <source>
        <dbReference type="ARBA" id="ARBA00023157"/>
    </source>
</evidence>
<keyword evidence="4 8" id="KW-0732">Signal</keyword>
<evidence type="ECO:0000256" key="4">
    <source>
        <dbReference type="ARBA" id="ARBA00022729"/>
    </source>
</evidence>
<evidence type="ECO:0000256" key="5">
    <source>
        <dbReference type="ARBA" id="ARBA00022801"/>
    </source>
</evidence>
<keyword evidence="7" id="KW-1015">Disulfide bond</keyword>
<evidence type="ECO:0000256" key="2">
    <source>
        <dbReference type="ARBA" id="ARBA00022487"/>
    </source>
</evidence>
<protein>
    <submittedName>
        <fullName evidence="9">Feruloyl esterase</fullName>
    </submittedName>
</protein>
<dbReference type="GO" id="GO:0046872">
    <property type="term" value="F:metal ion binding"/>
    <property type="evidence" value="ECO:0007669"/>
    <property type="project" value="UniProtKB-KW"/>
</dbReference>
<dbReference type="SUPFAM" id="SSF53474">
    <property type="entry name" value="alpha/beta-Hydrolases"/>
    <property type="match status" value="1"/>
</dbReference>
<dbReference type="PANTHER" id="PTHR33938:SF15">
    <property type="entry name" value="FERULOYL ESTERASE B-RELATED"/>
    <property type="match status" value="1"/>
</dbReference>
<dbReference type="EMBL" id="VLJS01000013">
    <property type="protein sequence ID" value="TWH16822.1"/>
    <property type="molecule type" value="Genomic_DNA"/>
</dbReference>
<dbReference type="Pfam" id="PF07519">
    <property type="entry name" value="Tannase"/>
    <property type="match status" value="2"/>
</dbReference>
<comment type="caution">
    <text evidence="9">The sequence shown here is derived from an EMBL/GenBank/DDBJ whole genome shotgun (WGS) entry which is preliminary data.</text>
</comment>